<gene>
    <name evidence="2" type="ORF">F8566_45110</name>
</gene>
<dbReference type="PANTHER" id="PTHR43615:SF1">
    <property type="entry name" value="PPDK_N DOMAIN-CONTAINING PROTEIN"/>
    <property type="match status" value="1"/>
</dbReference>
<comment type="caution">
    <text evidence="2">The sequence shown here is derived from an EMBL/GenBank/DDBJ whole genome shotgun (WGS) entry which is preliminary data.</text>
</comment>
<dbReference type="RefSeq" id="WP_151569790.1">
    <property type="nucleotide sequence ID" value="NZ_WBMT01000030.1"/>
</dbReference>
<dbReference type="InterPro" id="IPR051549">
    <property type="entry name" value="PEP_Utilizing_Enz"/>
</dbReference>
<evidence type="ECO:0000313" key="2">
    <source>
        <dbReference type="EMBL" id="KAB2340373.1"/>
    </source>
</evidence>
<feature type="domain" description="PEP-utilising enzyme mobile" evidence="1">
    <location>
        <begin position="507"/>
        <end position="577"/>
    </location>
</feature>
<evidence type="ECO:0000259" key="1">
    <source>
        <dbReference type="Pfam" id="PF00391"/>
    </source>
</evidence>
<dbReference type="InterPro" id="IPR008279">
    <property type="entry name" value="PEP-util_enz_mobile_dom"/>
</dbReference>
<name>A0A6H9YI62_9ACTN</name>
<dbReference type="SUPFAM" id="SSF52009">
    <property type="entry name" value="Phosphohistidine domain"/>
    <property type="match status" value="1"/>
</dbReference>
<proteinExistence type="predicted"/>
<dbReference type="EMBL" id="WBMT01000030">
    <property type="protein sequence ID" value="KAB2340373.1"/>
    <property type="molecule type" value="Genomic_DNA"/>
</dbReference>
<dbReference type="Gene3D" id="3.50.30.10">
    <property type="entry name" value="Phosphohistidine domain"/>
    <property type="match status" value="1"/>
</dbReference>
<reference evidence="2 3" key="1">
    <citation type="submission" date="2019-09" db="EMBL/GenBank/DDBJ databases">
        <title>Actinomadura physcomitrii sp. nov., a novel actinomycete isolated from moss [Physcomitrium sphaericum (Ludw) Fuernr].</title>
        <authorList>
            <person name="Zhuang X."/>
            <person name="Liu C."/>
        </authorList>
    </citation>
    <scope>NUCLEOTIDE SEQUENCE [LARGE SCALE GENOMIC DNA]</scope>
    <source>
        <strain evidence="2 3">HMC1</strain>
    </source>
</reference>
<protein>
    <recommendedName>
        <fullName evidence="1">PEP-utilising enzyme mobile domain-containing protein</fullName>
    </recommendedName>
</protein>
<dbReference type="GO" id="GO:0016772">
    <property type="term" value="F:transferase activity, transferring phosphorus-containing groups"/>
    <property type="evidence" value="ECO:0007669"/>
    <property type="project" value="InterPro"/>
</dbReference>
<keyword evidence="3" id="KW-1185">Reference proteome</keyword>
<dbReference type="Pfam" id="PF00391">
    <property type="entry name" value="PEP-utilizers"/>
    <property type="match status" value="1"/>
</dbReference>
<organism evidence="2 3">
    <name type="scientific">Actinomadura rudentiformis</name>
    <dbReference type="NCBI Taxonomy" id="359158"/>
    <lineage>
        <taxon>Bacteria</taxon>
        <taxon>Bacillati</taxon>
        <taxon>Actinomycetota</taxon>
        <taxon>Actinomycetes</taxon>
        <taxon>Streptosporangiales</taxon>
        <taxon>Thermomonosporaceae</taxon>
        <taxon>Actinomadura</taxon>
    </lineage>
</organism>
<accession>A0A6H9YI62</accession>
<evidence type="ECO:0000313" key="3">
    <source>
        <dbReference type="Proteomes" id="UP000468735"/>
    </source>
</evidence>
<dbReference type="AlphaFoldDB" id="A0A6H9YI62"/>
<sequence>MVTRPGEIADSFVTDWRVSERLPHYTRANAGEVLPDPASPLGWTLVFEQGLLKGWRRGFIDFGVDLPHELDTDRPQVAGMFGGYFYLNLSHMRLMAIRMGSTVEAFDAALLGSHPDVPPYEPQAGDQSAECAEKAAAGIVWAMTAEAFPEIDADRERAQAARDARPDLGTLSDAELVARMRSFLPELDNAFYRHDYSTLASTVAPAVIGQILASIGREDLLLELLSGWGEVDSAAPSFALWDLGRRIAASPALTALMDEGAKAFAAELESAEPGSDAAVFGKELDRFLHRFGCRGPNEWDIHSPSWESEPALVPALLDRLRRSPEDASPHVRHQRLRQRREAAAGEVRAALEADPEALGQFEAALRSAHLFMPARERTKTNAVTFINEVRMAALELGRRGVRAGRFAEPADVMMLLEPELDDYLTDPDGLAEVIARRLREYRSLHEIEPPFIISREVPPLSSWPRRDRVATTALAQGDLLTGVPGGHGTYQGRVRVIRDLAGLSALQPGEVLVAPLSDAAWTPLFMVAGAVVVDVGATNSHAVVVCRELDLPCVVSATGATERLRDGMLVTVDGDAGRVTVDEPAPQLI</sequence>
<dbReference type="OrthoDB" id="9765468at2"/>
<dbReference type="PANTHER" id="PTHR43615">
    <property type="entry name" value="PHOSPHOENOLPYRUVATE SYNTHASE-RELATED"/>
    <property type="match status" value="1"/>
</dbReference>
<dbReference type="InterPro" id="IPR036637">
    <property type="entry name" value="Phosphohistidine_dom_sf"/>
</dbReference>
<dbReference type="Proteomes" id="UP000468735">
    <property type="component" value="Unassembled WGS sequence"/>
</dbReference>